<feature type="region of interest" description="Disordered" evidence="6">
    <location>
        <begin position="212"/>
        <end position="269"/>
    </location>
</feature>
<evidence type="ECO:0000256" key="2">
    <source>
        <dbReference type="ARBA" id="ARBA00022771"/>
    </source>
</evidence>
<dbReference type="GO" id="GO:0007131">
    <property type="term" value="P:reciprocal meiotic recombination"/>
    <property type="evidence" value="ECO:0007669"/>
    <property type="project" value="InterPro"/>
</dbReference>
<dbReference type="GO" id="GO:0000795">
    <property type="term" value="C:synaptonemal complex"/>
    <property type="evidence" value="ECO:0007669"/>
    <property type="project" value="InterPro"/>
</dbReference>
<dbReference type="InterPro" id="IPR013083">
    <property type="entry name" value="Znf_RING/FYVE/PHD"/>
</dbReference>
<dbReference type="Proteomes" id="UP001149165">
    <property type="component" value="Unassembled WGS sequence"/>
</dbReference>
<dbReference type="AlphaFoldDB" id="A0A9W9JVX3"/>
<keyword evidence="2 4" id="KW-0863">Zinc-finger</keyword>
<dbReference type="SUPFAM" id="SSF57850">
    <property type="entry name" value="RING/U-box"/>
    <property type="match status" value="1"/>
</dbReference>
<evidence type="ECO:0000256" key="4">
    <source>
        <dbReference type="PROSITE-ProRule" id="PRU00175"/>
    </source>
</evidence>
<dbReference type="PANTHER" id="PTHR14305:SF0">
    <property type="entry name" value="E3 UBIQUITIN-PROTEIN LIGASE CCNB1IP1"/>
    <property type="match status" value="1"/>
</dbReference>
<sequence length="321" mass="35921">MDFYLRCNSLTCRAYLKERAVVTTCSHIFCPGCADGLGLSHPTSDNRHCPACQTILFNPDDAVSTILNPTEDYKTSVLSGLDPSTIMECAGRALGFWAYQSTQEILYQEFLGKSLTEKYTGLNTQMDKLILNANSEISNLHSKLTDLQGSQEQLQKKNEELVDMYREKSKKLSQMTNLYNLLKTRAMRSRMETAAFESVSNTLNTAPRIAPAASTTIPQPPRIPTLPLPRPPKTPSYPKSPDGIEQLHRHHRSGTVSSRRAGKNSSKVKMMQAPYPTLNRPKAQIANTMPQHRTRLPRSTRLPTNLSQLPPEDVIMARFGN</sequence>
<dbReference type="PROSITE" id="PS50089">
    <property type="entry name" value="ZF_RING_2"/>
    <property type="match status" value="1"/>
</dbReference>
<feature type="domain" description="RING-type" evidence="7">
    <location>
        <begin position="12"/>
        <end position="53"/>
    </location>
</feature>
<name>A0A9W9JVX3_9EURO</name>
<protein>
    <submittedName>
        <fullName evidence="8">Cyclin</fullName>
    </submittedName>
</protein>
<dbReference type="GO" id="GO:0061630">
    <property type="term" value="F:ubiquitin protein ligase activity"/>
    <property type="evidence" value="ECO:0007669"/>
    <property type="project" value="InterPro"/>
</dbReference>
<dbReference type="InterPro" id="IPR017907">
    <property type="entry name" value="Znf_RING_CS"/>
</dbReference>
<accession>A0A9W9JVX3</accession>
<evidence type="ECO:0000256" key="1">
    <source>
        <dbReference type="ARBA" id="ARBA00022723"/>
    </source>
</evidence>
<dbReference type="PANTHER" id="PTHR14305">
    <property type="entry name" value="E3 UBIQUITIN-PROTEIN LIGASE CCNB1IP1"/>
    <property type="match status" value="1"/>
</dbReference>
<gene>
    <name evidence="8" type="ORF">N7456_012842</name>
</gene>
<evidence type="ECO:0000256" key="5">
    <source>
        <dbReference type="SAM" id="Coils"/>
    </source>
</evidence>
<organism evidence="8 9">
    <name type="scientific">Penicillium angulare</name>
    <dbReference type="NCBI Taxonomy" id="116970"/>
    <lineage>
        <taxon>Eukaryota</taxon>
        <taxon>Fungi</taxon>
        <taxon>Dikarya</taxon>
        <taxon>Ascomycota</taxon>
        <taxon>Pezizomycotina</taxon>
        <taxon>Eurotiomycetes</taxon>
        <taxon>Eurotiomycetidae</taxon>
        <taxon>Eurotiales</taxon>
        <taxon>Aspergillaceae</taxon>
        <taxon>Penicillium</taxon>
    </lineage>
</organism>
<keyword evidence="3" id="KW-0862">Zinc</keyword>
<keyword evidence="1" id="KW-0479">Metal-binding</keyword>
<reference evidence="8" key="1">
    <citation type="submission" date="2022-11" db="EMBL/GenBank/DDBJ databases">
        <authorList>
            <person name="Petersen C."/>
        </authorList>
    </citation>
    <scope>NUCLEOTIDE SEQUENCE</scope>
    <source>
        <strain evidence="8">IBT 30069</strain>
    </source>
</reference>
<dbReference type="InterPro" id="IPR001841">
    <property type="entry name" value="Znf_RING"/>
</dbReference>
<keyword evidence="9" id="KW-1185">Reference proteome</keyword>
<reference evidence="8" key="2">
    <citation type="journal article" date="2023" name="IMA Fungus">
        <title>Comparative genomic study of the Penicillium genus elucidates a diverse pangenome and 15 lateral gene transfer events.</title>
        <authorList>
            <person name="Petersen C."/>
            <person name="Sorensen T."/>
            <person name="Nielsen M.R."/>
            <person name="Sondergaard T.E."/>
            <person name="Sorensen J.L."/>
            <person name="Fitzpatrick D.A."/>
            <person name="Frisvad J.C."/>
            <person name="Nielsen K.L."/>
        </authorList>
    </citation>
    <scope>NUCLEOTIDE SEQUENCE</scope>
    <source>
        <strain evidence="8">IBT 30069</strain>
    </source>
</reference>
<dbReference type="InterPro" id="IPR042448">
    <property type="entry name" value="CCNB1IP1"/>
</dbReference>
<keyword evidence="5" id="KW-0175">Coiled coil</keyword>
<feature type="compositionally biased region" description="Polar residues" evidence="6">
    <location>
        <begin position="254"/>
        <end position="267"/>
    </location>
</feature>
<dbReference type="Gene3D" id="3.30.40.10">
    <property type="entry name" value="Zinc/RING finger domain, C3HC4 (zinc finger)"/>
    <property type="match status" value="1"/>
</dbReference>
<dbReference type="GO" id="GO:0008270">
    <property type="term" value="F:zinc ion binding"/>
    <property type="evidence" value="ECO:0007669"/>
    <property type="project" value="UniProtKB-KW"/>
</dbReference>
<evidence type="ECO:0000313" key="9">
    <source>
        <dbReference type="Proteomes" id="UP001149165"/>
    </source>
</evidence>
<dbReference type="EMBL" id="JAPQKH010000008">
    <property type="protein sequence ID" value="KAJ5083415.1"/>
    <property type="molecule type" value="Genomic_DNA"/>
</dbReference>
<dbReference type="PROSITE" id="PS00518">
    <property type="entry name" value="ZF_RING_1"/>
    <property type="match status" value="1"/>
</dbReference>
<evidence type="ECO:0000256" key="3">
    <source>
        <dbReference type="ARBA" id="ARBA00022833"/>
    </source>
</evidence>
<evidence type="ECO:0000313" key="8">
    <source>
        <dbReference type="EMBL" id="KAJ5083415.1"/>
    </source>
</evidence>
<comment type="caution">
    <text evidence="8">The sequence shown here is derived from an EMBL/GenBank/DDBJ whole genome shotgun (WGS) entry which is preliminary data.</text>
</comment>
<evidence type="ECO:0000259" key="7">
    <source>
        <dbReference type="PROSITE" id="PS50089"/>
    </source>
</evidence>
<dbReference type="OrthoDB" id="441210at2759"/>
<feature type="coiled-coil region" evidence="5">
    <location>
        <begin position="137"/>
        <end position="171"/>
    </location>
</feature>
<proteinExistence type="predicted"/>
<evidence type="ECO:0000256" key="6">
    <source>
        <dbReference type="SAM" id="MobiDB-lite"/>
    </source>
</evidence>
<feature type="compositionally biased region" description="Pro residues" evidence="6">
    <location>
        <begin position="218"/>
        <end position="235"/>
    </location>
</feature>